<dbReference type="SUPFAM" id="SSF53720">
    <property type="entry name" value="ALDH-like"/>
    <property type="match status" value="1"/>
</dbReference>
<dbReference type="InterPro" id="IPR029510">
    <property type="entry name" value="Ald_DH_CS_GLU"/>
</dbReference>
<feature type="domain" description="Aldehyde dehydrogenase" evidence="8">
    <location>
        <begin position="12"/>
        <end position="154"/>
    </location>
</feature>
<organism evidence="9 10">
    <name type="scientific">Pteropus alecto</name>
    <name type="common">Black flying fox</name>
    <dbReference type="NCBI Taxonomy" id="9402"/>
    <lineage>
        <taxon>Eukaryota</taxon>
        <taxon>Metazoa</taxon>
        <taxon>Chordata</taxon>
        <taxon>Craniata</taxon>
        <taxon>Vertebrata</taxon>
        <taxon>Euteleostomi</taxon>
        <taxon>Mammalia</taxon>
        <taxon>Eutheria</taxon>
        <taxon>Laurasiatheria</taxon>
        <taxon>Chiroptera</taxon>
        <taxon>Yinpterochiroptera</taxon>
        <taxon>Pteropodoidea</taxon>
        <taxon>Pteropodidae</taxon>
        <taxon>Pteropodinae</taxon>
        <taxon>Pteropus</taxon>
    </lineage>
</organism>
<dbReference type="InterPro" id="IPR015590">
    <property type="entry name" value="Aldehyde_DH_dom"/>
</dbReference>
<feature type="active site" evidence="5 6">
    <location>
        <position position="249"/>
    </location>
</feature>
<dbReference type="GO" id="GO:0004029">
    <property type="term" value="F:aldehyde dehydrogenase (NAD+) activity"/>
    <property type="evidence" value="ECO:0007669"/>
    <property type="project" value="TreeGrafter"/>
</dbReference>
<dbReference type="InterPro" id="IPR016162">
    <property type="entry name" value="Ald_DH_N"/>
</dbReference>
<evidence type="ECO:0000256" key="5">
    <source>
        <dbReference type="PIRSR" id="PIRSR036492-1"/>
    </source>
</evidence>
<protein>
    <recommendedName>
        <fullName evidence="4">Aldehyde dehydrogenase</fullName>
    </recommendedName>
</protein>
<dbReference type="PROSITE" id="PS00687">
    <property type="entry name" value="ALDEHYDE_DEHYDR_GLU"/>
    <property type="match status" value="1"/>
</dbReference>
<dbReference type="Pfam" id="PF00171">
    <property type="entry name" value="Aldedh"/>
    <property type="match status" value="2"/>
</dbReference>
<keyword evidence="10" id="KW-1185">Reference proteome</keyword>
<dbReference type="InterPro" id="IPR016163">
    <property type="entry name" value="Ald_DH_C"/>
</dbReference>
<dbReference type="FunCoup" id="L5KQQ2">
    <property type="interactions" value="578"/>
</dbReference>
<dbReference type="Gene3D" id="3.40.605.10">
    <property type="entry name" value="Aldehyde Dehydrogenase, Chain A, domain 1"/>
    <property type="match status" value="2"/>
</dbReference>
<dbReference type="InterPro" id="IPR016161">
    <property type="entry name" value="Ald_DH/histidinol_DH"/>
</dbReference>
<evidence type="ECO:0000256" key="3">
    <source>
        <dbReference type="ARBA" id="ARBA00023027"/>
    </source>
</evidence>
<dbReference type="FunFam" id="3.40.309.10:FF:000003">
    <property type="entry name" value="Aldehyde dehydrogenase"/>
    <property type="match status" value="1"/>
</dbReference>
<evidence type="ECO:0000259" key="8">
    <source>
        <dbReference type="Pfam" id="PF00171"/>
    </source>
</evidence>
<proteinExistence type="inferred from homology"/>
<dbReference type="AlphaFoldDB" id="L5KQQ2"/>
<evidence type="ECO:0000256" key="6">
    <source>
        <dbReference type="PROSITE-ProRule" id="PRU10007"/>
    </source>
</evidence>
<dbReference type="GO" id="GO:0005737">
    <property type="term" value="C:cytoplasm"/>
    <property type="evidence" value="ECO:0007669"/>
    <property type="project" value="TreeGrafter"/>
</dbReference>
<evidence type="ECO:0000313" key="9">
    <source>
        <dbReference type="EMBL" id="ELK13256.1"/>
    </source>
</evidence>
<comment type="similarity">
    <text evidence="1 4 7">Belongs to the aldehyde dehydrogenase family.</text>
</comment>
<dbReference type="GO" id="GO:0004028">
    <property type="term" value="F:3-chloroallyl aldehyde dehydrogenase activity"/>
    <property type="evidence" value="ECO:0007669"/>
    <property type="project" value="TreeGrafter"/>
</dbReference>
<dbReference type="Proteomes" id="UP000010552">
    <property type="component" value="Unassembled WGS sequence"/>
</dbReference>
<accession>L5KQQ2</accession>
<dbReference type="STRING" id="9402.L5KQQ2"/>
<name>L5KQQ2_PTEAL</name>
<sequence>MDPFEDTLRRLREAFSSGLTRPAEFRAAQLKALGCFLRDNRQLLQQALEQDLRKSAAESEISEIVIIQGEIDLALRNLRAWMKDEKASTNLVTQLDSAFIHKEPFGLVLIIAPWNYPLNLTLVPLVGALAAGNCVVLKPSELSQSTERVLAEVLPRYLDQGRVALPRRPPCPTSLPLPAGEVQLSPGPAVSPEPPVASQSCFAVALGGPEETGRLLEHKFDYIFFTGSPRVGKIVMAAASKHLTPVTLELGGKNPCYVDDDCDPQTVANRVAFFRYFNTGQTCVVPDYVLCSPETQERLLPALQNAITRFYGEDPKSSPNLGRIINEKHFQRLRGLLDCGRVAIGGQSDESERYIAPTVLVDVQDTEPVMQEEIFGPILPIMNVRGLDEAIDFINRREKPLALYAFSNSSQVVKQVLDRTNSGIFGGNKGFMHLTLPTLPLGGVGNSGMGRYHGKFSFDTFSHHRACLLCSAGLEKLNQIIYPPYPDWKKKLINWMLSTQTCTIL</sequence>
<keyword evidence="3" id="KW-0520">NAD</keyword>
<dbReference type="InParanoid" id="L5KQQ2"/>
<dbReference type="PANTHER" id="PTHR43570">
    <property type="entry name" value="ALDEHYDE DEHYDROGENASE"/>
    <property type="match status" value="1"/>
</dbReference>
<evidence type="ECO:0000256" key="4">
    <source>
        <dbReference type="PIRNR" id="PIRNR036492"/>
    </source>
</evidence>
<feature type="domain" description="Aldehyde dehydrogenase" evidence="8">
    <location>
        <begin position="206"/>
        <end position="463"/>
    </location>
</feature>
<dbReference type="FunFam" id="3.40.605.10:FF:000004">
    <property type="entry name" value="Aldehyde dehydrogenase"/>
    <property type="match status" value="1"/>
</dbReference>
<evidence type="ECO:0000256" key="1">
    <source>
        <dbReference type="ARBA" id="ARBA00009986"/>
    </source>
</evidence>
<dbReference type="GO" id="GO:0006081">
    <property type="term" value="P:aldehyde metabolic process"/>
    <property type="evidence" value="ECO:0007669"/>
    <property type="project" value="InterPro"/>
</dbReference>
<feature type="active site" evidence="5">
    <location>
        <position position="283"/>
    </location>
</feature>
<dbReference type="CDD" id="cd07132">
    <property type="entry name" value="ALDH_F3AB"/>
    <property type="match status" value="1"/>
</dbReference>
<dbReference type="PANTHER" id="PTHR43570:SF35">
    <property type="entry name" value="ALDEHYDE DEHYDROGENASE"/>
    <property type="match status" value="1"/>
</dbReference>
<gene>
    <name evidence="9" type="ORF">PAL_GLEAN10011280</name>
</gene>
<reference evidence="10" key="1">
    <citation type="journal article" date="2013" name="Science">
        <title>Comparative analysis of bat genomes provides insight into the evolution of flight and immunity.</title>
        <authorList>
            <person name="Zhang G."/>
            <person name="Cowled C."/>
            <person name="Shi Z."/>
            <person name="Huang Z."/>
            <person name="Bishop-Lilly K.A."/>
            <person name="Fang X."/>
            <person name="Wynne J.W."/>
            <person name="Xiong Z."/>
            <person name="Baker M.L."/>
            <person name="Zhao W."/>
            <person name="Tachedjian M."/>
            <person name="Zhu Y."/>
            <person name="Zhou P."/>
            <person name="Jiang X."/>
            <person name="Ng J."/>
            <person name="Yang L."/>
            <person name="Wu L."/>
            <person name="Xiao J."/>
            <person name="Feng Y."/>
            <person name="Chen Y."/>
            <person name="Sun X."/>
            <person name="Zhang Y."/>
            <person name="Marsh G.A."/>
            <person name="Crameri G."/>
            <person name="Broder C.C."/>
            <person name="Frey K.G."/>
            <person name="Wang L.F."/>
            <person name="Wang J."/>
        </authorList>
    </citation>
    <scope>NUCLEOTIDE SEQUENCE [LARGE SCALE GENOMIC DNA]</scope>
</reference>
<dbReference type="InterPro" id="IPR012394">
    <property type="entry name" value="Aldehyde_DH_NAD(P)"/>
</dbReference>
<dbReference type="EMBL" id="KB030625">
    <property type="protein sequence ID" value="ELK13256.1"/>
    <property type="molecule type" value="Genomic_DNA"/>
</dbReference>
<dbReference type="PIRSF" id="PIRSF036492">
    <property type="entry name" value="ALDH"/>
    <property type="match status" value="1"/>
</dbReference>
<dbReference type="Gene3D" id="3.40.309.10">
    <property type="entry name" value="Aldehyde Dehydrogenase, Chain A, domain 2"/>
    <property type="match status" value="1"/>
</dbReference>
<dbReference type="eggNOG" id="KOG2456">
    <property type="taxonomic scope" value="Eukaryota"/>
</dbReference>
<evidence type="ECO:0000313" key="10">
    <source>
        <dbReference type="Proteomes" id="UP000010552"/>
    </source>
</evidence>
<evidence type="ECO:0000256" key="7">
    <source>
        <dbReference type="RuleBase" id="RU003345"/>
    </source>
</evidence>
<evidence type="ECO:0000256" key="2">
    <source>
        <dbReference type="ARBA" id="ARBA00023002"/>
    </source>
</evidence>
<keyword evidence="2 4" id="KW-0560">Oxidoreductase</keyword>